<dbReference type="AlphaFoldDB" id="A0A2A7S1R4"/>
<evidence type="ECO:0000256" key="2">
    <source>
        <dbReference type="ARBA" id="ARBA00022526"/>
    </source>
</evidence>
<feature type="signal peptide" evidence="4">
    <location>
        <begin position="1"/>
        <end position="20"/>
    </location>
</feature>
<dbReference type="GO" id="GO:0005829">
    <property type="term" value="C:cytosol"/>
    <property type="evidence" value="ECO:0007669"/>
    <property type="project" value="TreeGrafter"/>
</dbReference>
<evidence type="ECO:0000256" key="4">
    <source>
        <dbReference type="SAM" id="SignalP"/>
    </source>
</evidence>
<feature type="compositionally biased region" description="Low complexity" evidence="3">
    <location>
        <begin position="24"/>
        <end position="35"/>
    </location>
</feature>
<dbReference type="Gene3D" id="2.130.10.10">
    <property type="entry name" value="YVTN repeat-like/Quinoprotein amine dehydrogenase"/>
    <property type="match status" value="2"/>
</dbReference>
<dbReference type="InterPro" id="IPR019405">
    <property type="entry name" value="Lactonase_7-beta_prop"/>
</dbReference>
<keyword evidence="4" id="KW-0732">Signal</keyword>
<dbReference type="PANTHER" id="PTHR30344">
    <property type="entry name" value="6-PHOSPHOGLUCONOLACTONASE-RELATED"/>
    <property type="match status" value="1"/>
</dbReference>
<evidence type="ECO:0000313" key="6">
    <source>
        <dbReference type="Proteomes" id="UP000220629"/>
    </source>
</evidence>
<evidence type="ECO:0000256" key="3">
    <source>
        <dbReference type="SAM" id="MobiDB-lite"/>
    </source>
</evidence>
<dbReference type="InterPro" id="IPR015943">
    <property type="entry name" value="WD40/YVTN_repeat-like_dom_sf"/>
</dbReference>
<gene>
    <name evidence="5" type="ORF">CRM94_24035</name>
</gene>
<dbReference type="PROSITE" id="PS51257">
    <property type="entry name" value="PROKAR_LIPOPROTEIN"/>
    <property type="match status" value="1"/>
</dbReference>
<dbReference type="PANTHER" id="PTHR30344:SF1">
    <property type="entry name" value="6-PHOSPHOGLUCONOLACTONASE"/>
    <property type="match status" value="1"/>
</dbReference>
<organism evidence="5 6">
    <name type="scientific">Burkholderia gladioli</name>
    <name type="common">Pseudomonas marginata</name>
    <name type="synonym">Phytomonas marginata</name>
    <dbReference type="NCBI Taxonomy" id="28095"/>
    <lineage>
        <taxon>Bacteria</taxon>
        <taxon>Pseudomonadati</taxon>
        <taxon>Pseudomonadota</taxon>
        <taxon>Betaproteobacteria</taxon>
        <taxon>Burkholderiales</taxon>
        <taxon>Burkholderiaceae</taxon>
        <taxon>Burkholderia</taxon>
    </lineage>
</organism>
<dbReference type="SUPFAM" id="SSF75011">
    <property type="entry name" value="3-carboxy-cis,cis-mucoante lactonizing enzyme"/>
    <property type="match status" value="1"/>
</dbReference>
<name>A0A2A7S1R4_BURGA</name>
<sequence>MKLKLVTALTITAVMLAACGGDDSTTTTTTASAPPAVTPPAVTPPATPQKVTQLFAQTNDAQNAVLHFVRNADGTLSAMPSLATGGKGTNGVNYFMGNTVAPDALTSNNSLIVSPDGTRLFVANAGDNTVSVFSISGSTLSLLAVSPTGGTRPTSLAFSNGVLYVTHQQGAQELGAYRVGDDGKLSAIGQYAVVVQDALPTQVSLSPDGKFVIVNGFLRTVTPTAPLNTLLAFPVQADGTLGTPVNSTSAGVGPFGGRFGTGALASTYVVTDAPGGSVESFSFSAPSGNFTSTGAPVTVAGQAAPCWISLTPDNRFAYIGNGSGAVSLFSIDGAGKLTLVNASAATETPVAGQSSAFANDSWVSPDGKFLYQDYAGDDKIVAYAIGANGALSKLGEQPANTQSKISLQGLTGI</sequence>
<protein>
    <submittedName>
        <fullName evidence="5">3-carboxymuconate cyclase</fullName>
    </submittedName>
</protein>
<proteinExistence type="inferred from homology"/>
<evidence type="ECO:0000313" key="5">
    <source>
        <dbReference type="EMBL" id="PEH37587.1"/>
    </source>
</evidence>
<keyword evidence="2" id="KW-0119">Carbohydrate metabolism</keyword>
<dbReference type="GO" id="GO:0017057">
    <property type="term" value="F:6-phosphogluconolactonase activity"/>
    <property type="evidence" value="ECO:0007669"/>
    <property type="project" value="TreeGrafter"/>
</dbReference>
<feature type="compositionally biased region" description="Pro residues" evidence="3">
    <location>
        <begin position="36"/>
        <end position="47"/>
    </location>
</feature>
<accession>A0A2A7S1R4</accession>
<feature type="region of interest" description="Disordered" evidence="3">
    <location>
        <begin position="24"/>
        <end position="47"/>
    </location>
</feature>
<feature type="chain" id="PRO_5012382604" evidence="4">
    <location>
        <begin position="21"/>
        <end position="413"/>
    </location>
</feature>
<keyword evidence="2" id="KW-0313">Glucose metabolism</keyword>
<dbReference type="Proteomes" id="UP000220629">
    <property type="component" value="Unassembled WGS sequence"/>
</dbReference>
<dbReference type="EMBL" id="PDDY01000004">
    <property type="protein sequence ID" value="PEH37587.1"/>
    <property type="molecule type" value="Genomic_DNA"/>
</dbReference>
<dbReference type="RefSeq" id="WP_098153823.1">
    <property type="nucleotide sequence ID" value="NZ_CADEXG010000008.1"/>
</dbReference>
<evidence type="ECO:0000256" key="1">
    <source>
        <dbReference type="ARBA" id="ARBA00005564"/>
    </source>
</evidence>
<dbReference type="InterPro" id="IPR050282">
    <property type="entry name" value="Cycloisomerase_2"/>
</dbReference>
<dbReference type="GO" id="GO:0006006">
    <property type="term" value="P:glucose metabolic process"/>
    <property type="evidence" value="ECO:0007669"/>
    <property type="project" value="UniProtKB-KW"/>
</dbReference>
<comment type="caution">
    <text evidence="5">The sequence shown here is derived from an EMBL/GenBank/DDBJ whole genome shotgun (WGS) entry which is preliminary data.</text>
</comment>
<dbReference type="Pfam" id="PF10282">
    <property type="entry name" value="Lactonase"/>
    <property type="match status" value="2"/>
</dbReference>
<reference evidence="6" key="1">
    <citation type="submission" date="2017-09" db="EMBL/GenBank/DDBJ databases">
        <title>FDA dAtabase for Regulatory Grade micrObial Sequences (FDA-ARGOS): Supporting development and validation of Infectious Disease Dx tests.</title>
        <authorList>
            <person name="Minogue T."/>
            <person name="Wolcott M."/>
            <person name="Wasieloski L."/>
            <person name="Aguilar W."/>
            <person name="Moore D."/>
            <person name="Tallon L."/>
            <person name="Sadzewicz L."/>
            <person name="Ott S."/>
            <person name="Zhao X."/>
            <person name="Nagaraj S."/>
            <person name="Vavikolanu K."/>
            <person name="Aluvathingal J."/>
            <person name="Nadendla S."/>
            <person name="Sichtig H."/>
        </authorList>
    </citation>
    <scope>NUCLEOTIDE SEQUENCE [LARGE SCALE GENOMIC DNA]</scope>
    <source>
        <strain evidence="6">FDAARGOS_390</strain>
    </source>
</reference>
<comment type="similarity">
    <text evidence="1">Belongs to the cycloisomerase 2 family.</text>
</comment>